<reference evidence="2 3" key="1">
    <citation type="submission" date="2022-12" db="EMBL/GenBank/DDBJ databases">
        <title>HUAS 2-6.</title>
        <authorList>
            <person name="Mo P."/>
        </authorList>
    </citation>
    <scope>NUCLEOTIDE SEQUENCE [LARGE SCALE GENOMIC DNA]</scope>
    <source>
        <strain evidence="2 3">HUAS 2-6</strain>
        <plasmid evidence="2 3">punmamed1</plasmid>
    </source>
</reference>
<sequence length="390" mass="42341">MATTCPVISRISGVRSLDPAVWRRLTADGPHFYASLPWLAAQEDFSGQPQRLLVAEQDGAVTAVLPYAVPDREFNPFYEPRALWGERAPAADGLIHLGVGRGYDNPVLLEASPEGERGELVAALANEVGRLVAETGRPAVAQYVRATATDTVAALLGGTAVTVVPVGLNAVIRLPGTGFDDYLRALPGSRASRRRKIGYERRRFEAAGYHVGCEKLRDCRDELAPLLVQLQHKHGQSATTESTARLLGSQAEHLDGIVFTCRRDGDLLGFSLVYPWHDALHVRMAGFDYPRLAGAFEYFNLTTYLPIDHAYRHGLREVHLGMESYRAKLLRGAVLAPTITLLGPGAVDDPDGLRAAAWRRAAAWENEIHDTAGAFTITGVFKEAGACPNG</sequence>
<geneLocation type="plasmid" evidence="2 3">
    <name>punmamed1</name>
</geneLocation>
<dbReference type="Pfam" id="PF13480">
    <property type="entry name" value="Acetyltransf_6"/>
    <property type="match status" value="1"/>
</dbReference>
<evidence type="ECO:0000259" key="1">
    <source>
        <dbReference type="Pfam" id="PF13480"/>
    </source>
</evidence>
<evidence type="ECO:0000313" key="3">
    <source>
        <dbReference type="Proteomes" id="UP001212326"/>
    </source>
</evidence>
<proteinExistence type="predicted"/>
<gene>
    <name evidence="2" type="ORF">O1G22_43690</name>
</gene>
<dbReference type="InterPro" id="IPR016181">
    <property type="entry name" value="Acyl_CoA_acyltransferase"/>
</dbReference>
<dbReference type="Proteomes" id="UP001212326">
    <property type="component" value="Plasmid punmamed1"/>
</dbReference>
<evidence type="ECO:0000313" key="2">
    <source>
        <dbReference type="EMBL" id="WBO69647.1"/>
    </source>
</evidence>
<dbReference type="EMBL" id="CP115301">
    <property type="protein sequence ID" value="WBO69647.1"/>
    <property type="molecule type" value="Genomic_DNA"/>
</dbReference>
<dbReference type="SUPFAM" id="SSF55729">
    <property type="entry name" value="Acyl-CoA N-acyltransferases (Nat)"/>
    <property type="match status" value="1"/>
</dbReference>
<dbReference type="InterPro" id="IPR038740">
    <property type="entry name" value="BioF2-like_GNAT_dom"/>
</dbReference>
<accession>A0ABY7PIS3</accession>
<protein>
    <submittedName>
        <fullName evidence="2">GNAT family N-acetyltransferase</fullName>
    </submittedName>
</protein>
<name>A0ABY7PIS3_9ACTN</name>
<dbReference type="RefSeq" id="WP_270086824.1">
    <property type="nucleotide sequence ID" value="NZ_CP115301.1"/>
</dbReference>
<keyword evidence="2" id="KW-0614">Plasmid</keyword>
<keyword evidence="3" id="KW-1185">Reference proteome</keyword>
<organism evidence="2 3">
    <name type="scientific">Streptomyces camelliae</name>
    <dbReference type="NCBI Taxonomy" id="3004093"/>
    <lineage>
        <taxon>Bacteria</taxon>
        <taxon>Bacillati</taxon>
        <taxon>Actinomycetota</taxon>
        <taxon>Actinomycetes</taxon>
        <taxon>Kitasatosporales</taxon>
        <taxon>Streptomycetaceae</taxon>
        <taxon>Streptomyces</taxon>
    </lineage>
</organism>
<feature type="domain" description="BioF2-like acetyltransferase" evidence="1">
    <location>
        <begin position="192"/>
        <end position="328"/>
    </location>
</feature>